<evidence type="ECO:0000313" key="18">
    <source>
        <dbReference type="EMBL" id="MCP2330421.1"/>
    </source>
</evidence>
<dbReference type="PANTHER" id="PTHR43152">
    <property type="entry name" value="UVRABC SYSTEM PROTEIN A"/>
    <property type="match status" value="1"/>
</dbReference>
<evidence type="ECO:0000256" key="3">
    <source>
        <dbReference type="ARBA" id="ARBA00022723"/>
    </source>
</evidence>
<dbReference type="PROSITE" id="PS50893">
    <property type="entry name" value="ABC_TRANSPORTER_2"/>
    <property type="match status" value="1"/>
</dbReference>
<evidence type="ECO:0000256" key="11">
    <source>
        <dbReference type="ARBA" id="ARBA00022881"/>
    </source>
</evidence>
<evidence type="ECO:0000256" key="15">
    <source>
        <dbReference type="ARBA" id="ARBA00039316"/>
    </source>
</evidence>
<reference evidence="18 19" key="2">
    <citation type="submission" date="2022-06" db="EMBL/GenBank/DDBJ databases">
        <title>Genomic Encyclopedia of Type Strains, Phase I: the one thousand microbial genomes (KMG-I) project.</title>
        <authorList>
            <person name="Kyrpides N."/>
        </authorList>
    </citation>
    <scope>NUCLEOTIDE SEQUENCE [LARGE SCALE GENOMIC DNA]</scope>
    <source>
        <strain evidence="18 19">DSM 43889</strain>
    </source>
</reference>
<dbReference type="NCBIfam" id="TIGR00630">
    <property type="entry name" value="uvra"/>
    <property type="match status" value="1"/>
</dbReference>
<dbReference type="InterPro" id="IPR027417">
    <property type="entry name" value="P-loop_NTPase"/>
</dbReference>
<keyword evidence="9" id="KW-0862">Zinc</keyword>
<feature type="domain" description="ABC transporter" evidence="17">
    <location>
        <begin position="336"/>
        <end position="659"/>
    </location>
</feature>
<comment type="caution">
    <text evidence="18">The sequence shown here is derived from an EMBL/GenBank/DDBJ whole genome shotgun (WGS) entry which is preliminary data.</text>
</comment>
<keyword evidence="7" id="KW-0228">DNA excision</keyword>
<dbReference type="InterPro" id="IPR004602">
    <property type="entry name" value="UvrA"/>
</dbReference>
<comment type="similarity">
    <text evidence="14">Belongs to the ABC transporter superfamily. UvrA family.</text>
</comment>
<evidence type="ECO:0000256" key="8">
    <source>
        <dbReference type="ARBA" id="ARBA00022771"/>
    </source>
</evidence>
<evidence type="ECO:0000256" key="16">
    <source>
        <dbReference type="ARBA" id="ARBA00042156"/>
    </source>
</evidence>
<protein>
    <recommendedName>
        <fullName evidence="15">UvrABC system protein A</fullName>
    </recommendedName>
    <alternativeName>
        <fullName evidence="16">Excinuclease ABC subunit A</fullName>
    </alternativeName>
</protein>
<evidence type="ECO:0000256" key="4">
    <source>
        <dbReference type="ARBA" id="ARBA00022737"/>
    </source>
</evidence>
<evidence type="ECO:0000256" key="9">
    <source>
        <dbReference type="ARBA" id="ARBA00022833"/>
    </source>
</evidence>
<keyword evidence="10" id="KW-0067">ATP-binding</keyword>
<dbReference type="Gene3D" id="1.10.8.280">
    <property type="entry name" value="ABC transporter ATPase domain-like"/>
    <property type="match status" value="1"/>
</dbReference>
<keyword evidence="8" id="KW-0863">Zinc-finger</keyword>
<gene>
    <name evidence="18" type="ORF">G443_000691</name>
</gene>
<keyword evidence="4" id="KW-0677">Repeat</keyword>
<keyword evidence="3" id="KW-0479">Metal-binding</keyword>
<keyword evidence="13" id="KW-0234">DNA repair</keyword>
<dbReference type="Proteomes" id="UP000791080">
    <property type="component" value="Unassembled WGS sequence"/>
</dbReference>
<proteinExistence type="inferred from homology"/>
<dbReference type="SUPFAM" id="SSF52540">
    <property type="entry name" value="P-loop containing nucleoside triphosphate hydrolases"/>
    <property type="match status" value="2"/>
</dbReference>
<evidence type="ECO:0000256" key="1">
    <source>
        <dbReference type="ARBA" id="ARBA00004496"/>
    </source>
</evidence>
<keyword evidence="5" id="KW-0547">Nucleotide-binding</keyword>
<keyword evidence="11" id="KW-0267">Excision nuclease</keyword>
<evidence type="ECO:0000256" key="14">
    <source>
        <dbReference type="ARBA" id="ARBA00038000"/>
    </source>
</evidence>
<dbReference type="PROSITE" id="PS00211">
    <property type="entry name" value="ABC_TRANSPORTER_1"/>
    <property type="match status" value="1"/>
</dbReference>
<evidence type="ECO:0000256" key="7">
    <source>
        <dbReference type="ARBA" id="ARBA00022769"/>
    </source>
</evidence>
<dbReference type="InterPro" id="IPR041552">
    <property type="entry name" value="UvrA_DNA-bd"/>
</dbReference>
<evidence type="ECO:0000256" key="10">
    <source>
        <dbReference type="ARBA" id="ARBA00022840"/>
    </source>
</evidence>
<keyword evidence="19" id="KW-1185">Reference proteome</keyword>
<evidence type="ECO:0000256" key="5">
    <source>
        <dbReference type="ARBA" id="ARBA00022741"/>
    </source>
</evidence>
<keyword evidence="6" id="KW-0227">DNA damage</keyword>
<accession>A0ABT1JE61</accession>
<sequence>MEVAGPAFSFNLPFGQCPDCAGVGVVLAGDEGLVVPDLELSVVEGAVAPWRERSAAGCREAAVAVVSGWGVRPEAPWRSLPPGLREVLLRGREVAVPGRSEVFTGVLPWLAERQRAAAGGSFPGQVFLRPVPCSSCGGGRLRAEQRAVRVGGRGITEVSALPVTGCREFFAGLELAERERVLVEQAVEEILERLSRLVEVGLGYLTLDRPARTLSTGEAQRVRLAGQVGTRLFGLLYVLDEPTAGLHPQDVEELVGTLRALRDRGNSVVVVVEHDARVIEAADWVVELGPAAGEHGGRLLFSGPVEALRSSEESVTGGYLAGRWGRGLPERRRASEPGRELVVRGAVEHNLGGVDVAFPLGCVVAVSGVSGAGKSTLVDQILYRVIDRALGGDAPPPGAHERVEGVELVDRVIRVDQSPIGRSARSTPATYTGVLDAVRTLFARTERARRCGFTPGRFSFNSPGGRCEECSGEGVVRVEMHFLPDVFLPCAECGGSRYDAETLSVTYRGRTIAEVLAMTVEEAAEFFREDPPAVRGPLRVLCEVGLGYLRLGQAGTTLSGGEAQRVKLAAELHRRAGRHTVYVLDEPTTGLHARDVERLVGVLHRLVDRGHTAVVVSHSMDVVRAADWVIDLGPGGGRDGGRVVAVGTPEEVASGRGHTARHLRRALGKDGVPGEIGVR</sequence>
<dbReference type="InterPro" id="IPR003439">
    <property type="entry name" value="ABC_transporter-like_ATP-bd"/>
</dbReference>
<comment type="subcellular location">
    <subcellularLocation>
        <location evidence="1">Cytoplasm</location>
    </subcellularLocation>
</comment>
<name>A0ABT1JE61_ACTCY</name>
<organism evidence="18 19">
    <name type="scientific">Actinoalloteichus caeruleus DSM 43889</name>
    <dbReference type="NCBI Taxonomy" id="1120930"/>
    <lineage>
        <taxon>Bacteria</taxon>
        <taxon>Bacillati</taxon>
        <taxon>Actinomycetota</taxon>
        <taxon>Actinomycetes</taxon>
        <taxon>Pseudonocardiales</taxon>
        <taxon>Pseudonocardiaceae</taxon>
        <taxon>Actinoalloteichus</taxon>
        <taxon>Actinoalloteichus cyanogriseus</taxon>
    </lineage>
</organism>
<dbReference type="Gene3D" id="3.40.50.300">
    <property type="entry name" value="P-loop containing nucleotide triphosphate hydrolases"/>
    <property type="match status" value="2"/>
</dbReference>
<evidence type="ECO:0000256" key="12">
    <source>
        <dbReference type="ARBA" id="ARBA00023125"/>
    </source>
</evidence>
<evidence type="ECO:0000256" key="13">
    <source>
        <dbReference type="ARBA" id="ARBA00023204"/>
    </source>
</evidence>
<keyword evidence="2" id="KW-0963">Cytoplasm</keyword>
<dbReference type="EMBL" id="AUBJ02000001">
    <property type="protein sequence ID" value="MCP2330421.1"/>
    <property type="molecule type" value="Genomic_DNA"/>
</dbReference>
<dbReference type="PANTHER" id="PTHR43152:SF1">
    <property type="entry name" value="UVRA PROTEIN"/>
    <property type="match status" value="1"/>
</dbReference>
<evidence type="ECO:0000259" key="17">
    <source>
        <dbReference type="PROSITE" id="PS50893"/>
    </source>
</evidence>
<dbReference type="Pfam" id="PF17755">
    <property type="entry name" value="UvrA_DNA-bind"/>
    <property type="match status" value="1"/>
</dbReference>
<dbReference type="Gene3D" id="1.20.1580.10">
    <property type="entry name" value="ABC transporter ATPase like domain"/>
    <property type="match status" value="2"/>
</dbReference>
<keyword evidence="12" id="KW-0238">DNA-binding</keyword>
<dbReference type="InterPro" id="IPR017871">
    <property type="entry name" value="ABC_transporter-like_CS"/>
</dbReference>
<reference evidence="18 19" key="1">
    <citation type="submission" date="2013-07" db="EMBL/GenBank/DDBJ databases">
        <authorList>
            <consortium name="DOE Joint Genome Institute"/>
            <person name="Reeve W."/>
            <person name="Huntemann M."/>
            <person name="Han J."/>
            <person name="Chen A."/>
            <person name="Kyrpides N."/>
            <person name="Mavromatis K."/>
            <person name="Markowitz V."/>
            <person name="Palaniappan K."/>
            <person name="Ivanova N."/>
            <person name="Schaumberg A."/>
            <person name="Pati A."/>
            <person name="Liolios K."/>
            <person name="Nordberg H.P."/>
            <person name="Cantor M.N."/>
            <person name="Hua S.X."/>
            <person name="Woyke T."/>
        </authorList>
    </citation>
    <scope>NUCLEOTIDE SEQUENCE [LARGE SCALE GENOMIC DNA]</scope>
    <source>
        <strain evidence="18 19">DSM 43889</strain>
    </source>
</reference>
<evidence type="ECO:0000256" key="6">
    <source>
        <dbReference type="ARBA" id="ARBA00022763"/>
    </source>
</evidence>
<evidence type="ECO:0000313" key="19">
    <source>
        <dbReference type="Proteomes" id="UP000791080"/>
    </source>
</evidence>
<evidence type="ECO:0000256" key="2">
    <source>
        <dbReference type="ARBA" id="ARBA00022490"/>
    </source>
</evidence>